<dbReference type="InterPro" id="IPR024088">
    <property type="entry name" value="Tyr-tRNA-ligase_bac-type"/>
</dbReference>
<dbReference type="GO" id="GO:0005829">
    <property type="term" value="C:cytosol"/>
    <property type="evidence" value="ECO:0007669"/>
    <property type="project" value="TreeGrafter"/>
</dbReference>
<dbReference type="GO" id="GO:0004831">
    <property type="term" value="F:tyrosine-tRNA ligase activity"/>
    <property type="evidence" value="ECO:0007669"/>
    <property type="project" value="UniProtKB-EC"/>
</dbReference>
<keyword evidence="1" id="KW-0436">Ligase</keyword>
<reference evidence="7 8" key="1">
    <citation type="submission" date="2017-09" db="EMBL/GenBank/DDBJ databases">
        <title>Depth-based differentiation of microbial function through sediment-hosted aquifers and enrichment of novel symbionts in the deep terrestrial subsurface.</title>
        <authorList>
            <person name="Probst A.J."/>
            <person name="Ladd B."/>
            <person name="Jarett J.K."/>
            <person name="Geller-Mcgrath D.E."/>
            <person name="Sieber C.M."/>
            <person name="Emerson J.B."/>
            <person name="Anantharaman K."/>
            <person name="Thomas B.C."/>
            <person name="Malmstrom R."/>
            <person name="Stieglmeier M."/>
            <person name="Klingl A."/>
            <person name="Woyke T."/>
            <person name="Ryan C.M."/>
            <person name="Banfield J.F."/>
        </authorList>
    </citation>
    <scope>NUCLEOTIDE SEQUENCE [LARGE SCALE GENOMIC DNA]</scope>
    <source>
        <strain evidence="7">CG23_combo_of_CG06-09_8_20_14_all_41_73</strain>
    </source>
</reference>
<evidence type="ECO:0000256" key="5">
    <source>
        <dbReference type="ARBA" id="ARBA00023146"/>
    </source>
</evidence>
<dbReference type="GO" id="GO:0006418">
    <property type="term" value="P:tRNA aminoacylation for protein translation"/>
    <property type="evidence" value="ECO:0007669"/>
    <property type="project" value="InterPro"/>
</dbReference>
<name>A0A2H0AZ64_9BACT</name>
<protein>
    <recommendedName>
        <fullName evidence="9">Tyrosine--tRNA ligase</fullName>
    </recommendedName>
</protein>
<dbReference type="Pfam" id="PF00579">
    <property type="entry name" value="tRNA-synt_1b"/>
    <property type="match status" value="1"/>
</dbReference>
<evidence type="ECO:0000256" key="4">
    <source>
        <dbReference type="ARBA" id="ARBA00022917"/>
    </source>
</evidence>
<evidence type="ECO:0008006" key="9">
    <source>
        <dbReference type="Google" id="ProtNLM"/>
    </source>
</evidence>
<dbReference type="Gene3D" id="3.40.50.620">
    <property type="entry name" value="HUPs"/>
    <property type="match status" value="1"/>
</dbReference>
<dbReference type="Proteomes" id="UP000230671">
    <property type="component" value="Unassembled WGS sequence"/>
</dbReference>
<dbReference type="InterPro" id="IPR002305">
    <property type="entry name" value="aa-tRNA-synth_Ic"/>
</dbReference>
<evidence type="ECO:0000256" key="2">
    <source>
        <dbReference type="ARBA" id="ARBA00022741"/>
    </source>
</evidence>
<accession>A0A2H0AZ64</accession>
<evidence type="ECO:0000256" key="3">
    <source>
        <dbReference type="ARBA" id="ARBA00022840"/>
    </source>
</evidence>
<gene>
    <name evidence="7" type="ORF">COX11_02875</name>
</gene>
<proteinExistence type="predicted"/>
<keyword evidence="3" id="KW-0067">ATP-binding</keyword>
<feature type="non-terminal residue" evidence="7">
    <location>
        <position position="94"/>
    </location>
</feature>
<dbReference type="PANTHER" id="PTHR11766">
    <property type="entry name" value="TYROSYL-TRNA SYNTHETASE"/>
    <property type="match status" value="1"/>
</dbReference>
<evidence type="ECO:0000313" key="8">
    <source>
        <dbReference type="Proteomes" id="UP000230671"/>
    </source>
</evidence>
<dbReference type="SUPFAM" id="SSF52374">
    <property type="entry name" value="Nucleotidylyl transferase"/>
    <property type="match status" value="1"/>
</dbReference>
<evidence type="ECO:0000313" key="7">
    <source>
        <dbReference type="EMBL" id="PIP50683.1"/>
    </source>
</evidence>
<dbReference type="EMBL" id="PCSO01000118">
    <property type="protein sequence ID" value="PIP50683.1"/>
    <property type="molecule type" value="Genomic_DNA"/>
</dbReference>
<organism evidence="7 8">
    <name type="scientific">Candidatus Berkelbacteria bacterium CG23_combo_of_CG06-09_8_20_14_all_41_73</name>
    <dbReference type="NCBI Taxonomy" id="1974519"/>
    <lineage>
        <taxon>Bacteria</taxon>
        <taxon>Candidatus Berkelbacteria</taxon>
    </lineage>
</organism>
<dbReference type="AlphaFoldDB" id="A0A2H0AZ64"/>
<keyword evidence="4" id="KW-0648">Protein biosynthesis</keyword>
<sequence>MKRFDQQFCTRISEPWDSIESDEFVGFLLPKCQEVITPERLRQKIVEQSVLKVKFGIDPTASEIHIGHVVPIMLLRQFAKAGHHIDFIIGDFTA</sequence>
<evidence type="ECO:0000256" key="1">
    <source>
        <dbReference type="ARBA" id="ARBA00022598"/>
    </source>
</evidence>
<keyword evidence="2" id="KW-0547">Nucleotide-binding</keyword>
<comment type="caution">
    <text evidence="7">The sequence shown here is derived from an EMBL/GenBank/DDBJ whole genome shotgun (WGS) entry which is preliminary data.</text>
</comment>
<keyword evidence="5" id="KW-0030">Aminoacyl-tRNA synthetase</keyword>
<dbReference type="GO" id="GO:0005524">
    <property type="term" value="F:ATP binding"/>
    <property type="evidence" value="ECO:0007669"/>
    <property type="project" value="UniProtKB-KW"/>
</dbReference>
<comment type="catalytic activity">
    <reaction evidence="6">
        <text>tRNA(Tyr) + L-tyrosine + ATP = L-tyrosyl-tRNA(Tyr) + AMP + diphosphate + H(+)</text>
        <dbReference type="Rhea" id="RHEA:10220"/>
        <dbReference type="Rhea" id="RHEA-COMP:9706"/>
        <dbReference type="Rhea" id="RHEA-COMP:9707"/>
        <dbReference type="ChEBI" id="CHEBI:15378"/>
        <dbReference type="ChEBI" id="CHEBI:30616"/>
        <dbReference type="ChEBI" id="CHEBI:33019"/>
        <dbReference type="ChEBI" id="CHEBI:58315"/>
        <dbReference type="ChEBI" id="CHEBI:78442"/>
        <dbReference type="ChEBI" id="CHEBI:78536"/>
        <dbReference type="ChEBI" id="CHEBI:456215"/>
        <dbReference type="EC" id="6.1.1.1"/>
    </reaction>
</comment>
<dbReference type="InterPro" id="IPR014729">
    <property type="entry name" value="Rossmann-like_a/b/a_fold"/>
</dbReference>
<evidence type="ECO:0000256" key="6">
    <source>
        <dbReference type="ARBA" id="ARBA00048248"/>
    </source>
</evidence>
<dbReference type="PANTHER" id="PTHR11766:SF1">
    <property type="entry name" value="TYROSINE--TRNA LIGASE"/>
    <property type="match status" value="1"/>
</dbReference>